<keyword evidence="1" id="KW-0472">Membrane</keyword>
<evidence type="ECO:0000313" key="3">
    <source>
        <dbReference type="Proteomes" id="UP001285441"/>
    </source>
</evidence>
<evidence type="ECO:0000313" key="2">
    <source>
        <dbReference type="EMBL" id="KAK3375272.1"/>
    </source>
</evidence>
<protein>
    <submittedName>
        <fullName evidence="2">Uncharacterized protein</fullName>
    </submittedName>
</protein>
<dbReference type="AlphaFoldDB" id="A0AAE0KFJ0"/>
<keyword evidence="1" id="KW-0812">Transmembrane</keyword>
<feature type="transmembrane region" description="Helical" evidence="1">
    <location>
        <begin position="43"/>
        <end position="63"/>
    </location>
</feature>
<accession>A0AAE0KFJ0</accession>
<organism evidence="2 3">
    <name type="scientific">Podospora didyma</name>
    <dbReference type="NCBI Taxonomy" id="330526"/>
    <lineage>
        <taxon>Eukaryota</taxon>
        <taxon>Fungi</taxon>
        <taxon>Dikarya</taxon>
        <taxon>Ascomycota</taxon>
        <taxon>Pezizomycotina</taxon>
        <taxon>Sordariomycetes</taxon>
        <taxon>Sordariomycetidae</taxon>
        <taxon>Sordariales</taxon>
        <taxon>Podosporaceae</taxon>
        <taxon>Podospora</taxon>
    </lineage>
</organism>
<gene>
    <name evidence="2" type="ORF">B0H63DRAFT_273909</name>
</gene>
<feature type="transmembrane region" description="Helical" evidence="1">
    <location>
        <begin position="12"/>
        <end position="31"/>
    </location>
</feature>
<keyword evidence="1" id="KW-1133">Transmembrane helix</keyword>
<proteinExistence type="predicted"/>
<name>A0AAE0KFJ0_9PEZI</name>
<reference evidence="2" key="1">
    <citation type="journal article" date="2023" name="Mol. Phylogenet. Evol.">
        <title>Genome-scale phylogeny and comparative genomics of the fungal order Sordariales.</title>
        <authorList>
            <person name="Hensen N."/>
            <person name="Bonometti L."/>
            <person name="Westerberg I."/>
            <person name="Brannstrom I.O."/>
            <person name="Guillou S."/>
            <person name="Cros-Aarteil S."/>
            <person name="Calhoun S."/>
            <person name="Haridas S."/>
            <person name="Kuo A."/>
            <person name="Mondo S."/>
            <person name="Pangilinan J."/>
            <person name="Riley R."/>
            <person name="LaButti K."/>
            <person name="Andreopoulos B."/>
            <person name="Lipzen A."/>
            <person name="Chen C."/>
            <person name="Yan M."/>
            <person name="Daum C."/>
            <person name="Ng V."/>
            <person name="Clum A."/>
            <person name="Steindorff A."/>
            <person name="Ohm R.A."/>
            <person name="Martin F."/>
            <person name="Silar P."/>
            <person name="Natvig D.O."/>
            <person name="Lalanne C."/>
            <person name="Gautier V."/>
            <person name="Ament-Velasquez S.L."/>
            <person name="Kruys A."/>
            <person name="Hutchinson M.I."/>
            <person name="Powell A.J."/>
            <person name="Barry K."/>
            <person name="Miller A.N."/>
            <person name="Grigoriev I.V."/>
            <person name="Debuchy R."/>
            <person name="Gladieux P."/>
            <person name="Hiltunen Thoren M."/>
            <person name="Johannesson H."/>
        </authorList>
    </citation>
    <scope>NUCLEOTIDE SEQUENCE</scope>
    <source>
        <strain evidence="2">CBS 232.78</strain>
    </source>
</reference>
<keyword evidence="3" id="KW-1185">Reference proteome</keyword>
<sequence length="93" mass="10395">MYCKHVGYFRKASAGYGSGVWILFVFQALGWGGIGRKEKGNVVTWPSVLVFPLLLSFSFLHWAKRTLGNEHELGLGLGLKRMPTTGVRRKDPT</sequence>
<comment type="caution">
    <text evidence="2">The sequence shown here is derived from an EMBL/GenBank/DDBJ whole genome shotgun (WGS) entry which is preliminary data.</text>
</comment>
<evidence type="ECO:0000256" key="1">
    <source>
        <dbReference type="SAM" id="Phobius"/>
    </source>
</evidence>
<reference evidence="2" key="2">
    <citation type="submission" date="2023-06" db="EMBL/GenBank/DDBJ databases">
        <authorList>
            <consortium name="Lawrence Berkeley National Laboratory"/>
            <person name="Haridas S."/>
            <person name="Hensen N."/>
            <person name="Bonometti L."/>
            <person name="Westerberg I."/>
            <person name="Brannstrom I.O."/>
            <person name="Guillou S."/>
            <person name="Cros-Aarteil S."/>
            <person name="Calhoun S."/>
            <person name="Kuo A."/>
            <person name="Mondo S."/>
            <person name="Pangilinan J."/>
            <person name="Riley R."/>
            <person name="LaButti K."/>
            <person name="Andreopoulos B."/>
            <person name="Lipzen A."/>
            <person name="Chen C."/>
            <person name="Yanf M."/>
            <person name="Daum C."/>
            <person name="Ng V."/>
            <person name="Clum A."/>
            <person name="Steindorff A."/>
            <person name="Ohm R."/>
            <person name="Martin F."/>
            <person name="Silar P."/>
            <person name="Natvig D."/>
            <person name="Lalanne C."/>
            <person name="Gautier V."/>
            <person name="Ament-velasquez S.L."/>
            <person name="Kruys A."/>
            <person name="Hutchinson M.I."/>
            <person name="Powell A.J."/>
            <person name="Barry K."/>
            <person name="Miller A.N."/>
            <person name="Grigoriev I.V."/>
            <person name="Debuchy R."/>
            <person name="Gladieux P."/>
            <person name="Thoren M.H."/>
            <person name="Johannesson H."/>
        </authorList>
    </citation>
    <scope>NUCLEOTIDE SEQUENCE</scope>
    <source>
        <strain evidence="2">CBS 232.78</strain>
    </source>
</reference>
<dbReference type="EMBL" id="JAULSW010000007">
    <property type="protein sequence ID" value="KAK3375272.1"/>
    <property type="molecule type" value="Genomic_DNA"/>
</dbReference>
<dbReference type="Proteomes" id="UP001285441">
    <property type="component" value="Unassembled WGS sequence"/>
</dbReference>